<dbReference type="InterPro" id="IPR023982">
    <property type="entry name" value="CHP04029_CMD-like"/>
</dbReference>
<dbReference type="AlphaFoldDB" id="A0A512BXD4"/>
<dbReference type="Gene3D" id="1.20.1290.10">
    <property type="entry name" value="AhpD-like"/>
    <property type="match status" value="1"/>
</dbReference>
<name>A0A512BXD4_9HYPH</name>
<dbReference type="InterPro" id="IPR029032">
    <property type="entry name" value="AhpD-like"/>
</dbReference>
<evidence type="ECO:0000313" key="1">
    <source>
        <dbReference type="EMBL" id="GEO16616.1"/>
    </source>
</evidence>
<organism evidence="1 2">
    <name type="scientific">Microvirga aerophila</name>
    <dbReference type="NCBI Taxonomy" id="670291"/>
    <lineage>
        <taxon>Bacteria</taxon>
        <taxon>Pseudomonadati</taxon>
        <taxon>Pseudomonadota</taxon>
        <taxon>Alphaproteobacteria</taxon>
        <taxon>Hyphomicrobiales</taxon>
        <taxon>Methylobacteriaceae</taxon>
        <taxon>Microvirga</taxon>
    </lineage>
</organism>
<dbReference type="OrthoDB" id="8718286at2"/>
<comment type="caution">
    <text evidence="1">The sequence shown here is derived from an EMBL/GenBank/DDBJ whole genome shotgun (WGS) entry which is preliminary data.</text>
</comment>
<proteinExistence type="predicted"/>
<sequence length="220" mass="23516">MSAAPPDVIDLLAGIEPASPLYDIRNQRAQARENAQKSYLALFEPEVPGDLTTVERFAVANFVAGLHRQPAVAEFYAAGLHRLAERRISDAIVTEISRGSTRGPYGRYPDGPLSVEDVAGPGYQVAPENQQVLGRKLIAALEHAHLLVFHPRDASPAALQTLLNAGWSTTGIVTLSQLISFLAFQIRVVAGLRTLSSASEAPVDVPRTAVFTGVLASGRV</sequence>
<dbReference type="RefSeq" id="WP_114188486.1">
    <property type="nucleotide sequence ID" value="NZ_BJYU01000069.1"/>
</dbReference>
<keyword evidence="2" id="KW-1185">Reference proteome</keyword>
<accession>A0A512BXD4</accession>
<dbReference type="EMBL" id="BJYU01000069">
    <property type="protein sequence ID" value="GEO16616.1"/>
    <property type="molecule type" value="Genomic_DNA"/>
</dbReference>
<dbReference type="SUPFAM" id="SSF69118">
    <property type="entry name" value="AhpD-like"/>
    <property type="match status" value="1"/>
</dbReference>
<protein>
    <submittedName>
        <fullName evidence="1">CMD domain protein</fullName>
    </submittedName>
</protein>
<dbReference type="Proteomes" id="UP000321085">
    <property type="component" value="Unassembled WGS sequence"/>
</dbReference>
<evidence type="ECO:0000313" key="2">
    <source>
        <dbReference type="Proteomes" id="UP000321085"/>
    </source>
</evidence>
<gene>
    <name evidence="1" type="ORF">MAE02_43120</name>
</gene>
<dbReference type="NCBIfam" id="TIGR04029">
    <property type="entry name" value="CMD_Avi_7170"/>
    <property type="match status" value="1"/>
</dbReference>
<reference evidence="1 2" key="1">
    <citation type="submission" date="2019-07" db="EMBL/GenBank/DDBJ databases">
        <title>Whole genome shotgun sequence of Microvirga aerophila NBRC 106136.</title>
        <authorList>
            <person name="Hosoyama A."/>
            <person name="Uohara A."/>
            <person name="Ohji S."/>
            <person name="Ichikawa N."/>
        </authorList>
    </citation>
    <scope>NUCLEOTIDE SEQUENCE [LARGE SCALE GENOMIC DNA]</scope>
    <source>
        <strain evidence="1 2">NBRC 106136</strain>
    </source>
</reference>